<keyword evidence="3 11" id="KW-0963">Cytoplasm</keyword>
<comment type="caution">
    <text evidence="13">The sequence shown here is derived from an EMBL/GenBank/DDBJ whole genome shotgun (WGS) entry which is preliminary data.</text>
</comment>
<evidence type="ECO:0000256" key="8">
    <source>
        <dbReference type="ARBA" id="ARBA00023146"/>
    </source>
</evidence>
<dbReference type="FunFam" id="3.30.930.10:FF:000023">
    <property type="entry name" value="Proline--tRNA ligase"/>
    <property type="match status" value="1"/>
</dbReference>
<dbReference type="SUPFAM" id="SSF64586">
    <property type="entry name" value="C-terminal domain of ProRS"/>
    <property type="match status" value="1"/>
</dbReference>
<evidence type="ECO:0000256" key="7">
    <source>
        <dbReference type="ARBA" id="ARBA00022917"/>
    </source>
</evidence>
<dbReference type="InterPro" id="IPR002314">
    <property type="entry name" value="aa-tRNA-synt_IIb"/>
</dbReference>
<dbReference type="GO" id="GO:0005524">
    <property type="term" value="F:ATP binding"/>
    <property type="evidence" value="ECO:0007669"/>
    <property type="project" value="UniProtKB-UniRule"/>
</dbReference>
<evidence type="ECO:0000256" key="1">
    <source>
        <dbReference type="ARBA" id="ARBA00004496"/>
    </source>
</evidence>
<dbReference type="GO" id="GO:0004827">
    <property type="term" value="F:proline-tRNA ligase activity"/>
    <property type="evidence" value="ECO:0007669"/>
    <property type="project" value="UniProtKB-UniRule"/>
</dbReference>
<dbReference type="SMART" id="SM00946">
    <property type="entry name" value="ProRS-C_1"/>
    <property type="match status" value="1"/>
</dbReference>
<feature type="domain" description="Aminoacyl-transfer RNA synthetases class-II family profile" evidence="12">
    <location>
        <begin position="40"/>
        <end position="281"/>
    </location>
</feature>
<comment type="domain">
    <text evidence="11">Consists of three domains: the N-terminal catalytic domain, the anticodon-binding domain and the C-terminal extension.</text>
</comment>
<dbReference type="Pfam" id="PF03129">
    <property type="entry name" value="HGTP_anticodon"/>
    <property type="match status" value="1"/>
</dbReference>
<dbReference type="SUPFAM" id="SSF52954">
    <property type="entry name" value="Class II aaRS ABD-related"/>
    <property type="match status" value="1"/>
</dbReference>
<proteinExistence type="inferred from homology"/>
<dbReference type="GO" id="GO:0005737">
    <property type="term" value="C:cytoplasm"/>
    <property type="evidence" value="ECO:0007669"/>
    <property type="project" value="UniProtKB-SubCell"/>
</dbReference>
<comment type="catalytic activity">
    <reaction evidence="9 11">
        <text>tRNA(Pro) + L-proline + ATP = L-prolyl-tRNA(Pro) + AMP + diphosphate</text>
        <dbReference type="Rhea" id="RHEA:14305"/>
        <dbReference type="Rhea" id="RHEA-COMP:9700"/>
        <dbReference type="Rhea" id="RHEA-COMP:9702"/>
        <dbReference type="ChEBI" id="CHEBI:30616"/>
        <dbReference type="ChEBI" id="CHEBI:33019"/>
        <dbReference type="ChEBI" id="CHEBI:60039"/>
        <dbReference type="ChEBI" id="CHEBI:78442"/>
        <dbReference type="ChEBI" id="CHEBI:78532"/>
        <dbReference type="ChEBI" id="CHEBI:456215"/>
        <dbReference type="EC" id="6.1.1.15"/>
    </reaction>
</comment>
<sequence length="480" mass="54273">MSSQVITPRSEDYSRWYTDVVQRTDLADYAPVRGCMIIKPYGYALWENIQHALDTRFKATGHQNAYFPLFIPESFLTKEKEHVEGFSPELAVVTIGGGEELQERLVVRPTSETIIGYSMAKWIQSYRDLPLLLNQWANVVRWEMRTRLFLRTMEFLWQEGHTAHATHDEAEEETLRMLDVYYDVYLNEAAIPGIKGRKSNQEKFAGALRSYSIEAMMGDKRALQACTSHNLGQNFARAFEIQYTDENNELQYVWTTSWGLSTRMIGAVIMVHGDDQGLRLPPRLAPIQVVIVPIGKNEEERAPVMQTAESLLAELKANGVRTKLDTRFELSPGFKYNDWEMRGVPVRVEIGPKDVQNGTIVVARRDVAGKAGKQSVPRAGALEFLKGLLEDVQRGLLEQATAFRDANIHEIADDYGAFCEILKDGWAYTWFCGGAACEAKIKEDSQASSRNFPLDQERGKGKCIVCGAECTERALFAKAY</sequence>
<evidence type="ECO:0000256" key="6">
    <source>
        <dbReference type="ARBA" id="ARBA00022840"/>
    </source>
</evidence>
<dbReference type="InterPro" id="IPR045864">
    <property type="entry name" value="aa-tRNA-synth_II/BPL/LPL"/>
</dbReference>
<dbReference type="InterPro" id="IPR033721">
    <property type="entry name" value="ProRS_core_arch_euk"/>
</dbReference>
<dbReference type="GO" id="GO:0006433">
    <property type="term" value="P:prolyl-tRNA aminoacylation"/>
    <property type="evidence" value="ECO:0007669"/>
    <property type="project" value="UniProtKB-UniRule"/>
</dbReference>
<dbReference type="Pfam" id="PF09180">
    <property type="entry name" value="ProRS-C_1"/>
    <property type="match status" value="1"/>
</dbReference>
<dbReference type="FunFam" id="3.40.50.800:FF:000005">
    <property type="entry name" value="bifunctional glutamate/proline--tRNA ligase"/>
    <property type="match status" value="1"/>
</dbReference>
<keyword evidence="7 11" id="KW-0648">Protein biosynthesis</keyword>
<dbReference type="CDD" id="cd00862">
    <property type="entry name" value="ProRS_anticodon_zinc"/>
    <property type="match status" value="1"/>
</dbReference>
<keyword evidence="4 11" id="KW-0436">Ligase</keyword>
<dbReference type="NCBIfam" id="TIGR00408">
    <property type="entry name" value="proS_fam_I"/>
    <property type="match status" value="1"/>
</dbReference>
<comment type="similarity">
    <text evidence="10 11">Belongs to the class-II aminoacyl-tRNA synthetase family. ProS type 3 subfamily.</text>
</comment>
<organism evidence="13 14">
    <name type="scientific">Candidatus Thermofonsia Clade 1 bacterium</name>
    <dbReference type="NCBI Taxonomy" id="2364210"/>
    <lineage>
        <taxon>Bacteria</taxon>
        <taxon>Bacillati</taxon>
        <taxon>Chloroflexota</taxon>
        <taxon>Candidatus Thermofontia</taxon>
        <taxon>Candidatus Thermofonsia Clade 1</taxon>
    </lineage>
</organism>
<keyword evidence="5 11" id="KW-0547">Nucleotide-binding</keyword>
<dbReference type="PANTHER" id="PTHR43382">
    <property type="entry name" value="PROLYL-TRNA SYNTHETASE"/>
    <property type="match status" value="1"/>
</dbReference>
<evidence type="ECO:0000256" key="10">
    <source>
        <dbReference type="ARBA" id="ARBA00060806"/>
    </source>
</evidence>
<dbReference type="Gene3D" id="3.30.930.10">
    <property type="entry name" value="Bira Bifunctional Protein, Domain 2"/>
    <property type="match status" value="1"/>
</dbReference>
<evidence type="ECO:0000313" key="14">
    <source>
        <dbReference type="Proteomes" id="UP000228921"/>
    </source>
</evidence>
<dbReference type="InterPro" id="IPR006195">
    <property type="entry name" value="aa-tRNA-synth_II"/>
</dbReference>
<evidence type="ECO:0000256" key="5">
    <source>
        <dbReference type="ARBA" id="ARBA00022741"/>
    </source>
</evidence>
<evidence type="ECO:0000259" key="12">
    <source>
        <dbReference type="PROSITE" id="PS50862"/>
    </source>
</evidence>
<dbReference type="InterPro" id="IPR036621">
    <property type="entry name" value="Anticodon-bd_dom_sf"/>
</dbReference>
<comment type="subunit">
    <text evidence="2 11">Homodimer.</text>
</comment>
<dbReference type="InterPro" id="IPR002316">
    <property type="entry name" value="Pro-tRNA-ligase_IIa"/>
</dbReference>
<dbReference type="Gene3D" id="3.30.110.30">
    <property type="entry name" value="C-terminal domain of ProRS"/>
    <property type="match status" value="1"/>
</dbReference>
<dbReference type="HAMAP" id="MF_01571">
    <property type="entry name" value="Pro_tRNA_synth_type3"/>
    <property type="match status" value="1"/>
</dbReference>
<dbReference type="AlphaFoldDB" id="A0A2M8NZZ0"/>
<comment type="subcellular location">
    <subcellularLocation>
        <location evidence="1 11">Cytoplasm</location>
    </subcellularLocation>
</comment>
<evidence type="ECO:0000256" key="11">
    <source>
        <dbReference type="HAMAP-Rule" id="MF_01571"/>
    </source>
</evidence>
<dbReference type="PRINTS" id="PR01046">
    <property type="entry name" value="TRNASYNTHPRO"/>
</dbReference>
<evidence type="ECO:0000256" key="3">
    <source>
        <dbReference type="ARBA" id="ARBA00022490"/>
    </source>
</evidence>
<keyword evidence="8 11" id="KW-0030">Aminoacyl-tRNA synthetase</keyword>
<name>A0A2M8NZZ0_9CHLR</name>
<dbReference type="GO" id="GO:0017101">
    <property type="term" value="C:aminoacyl-tRNA synthetase multienzyme complex"/>
    <property type="evidence" value="ECO:0007669"/>
    <property type="project" value="TreeGrafter"/>
</dbReference>
<dbReference type="CDD" id="cd00778">
    <property type="entry name" value="ProRS_core_arch_euk"/>
    <property type="match status" value="1"/>
</dbReference>
<dbReference type="PANTHER" id="PTHR43382:SF3">
    <property type="entry name" value="PROLINE--TRNA LIGASE, CHLOROPLASTIC_MITOCHONDRIAL"/>
    <property type="match status" value="1"/>
</dbReference>
<reference evidence="13 14" key="1">
    <citation type="submission" date="2017-11" db="EMBL/GenBank/DDBJ databases">
        <title>Evolution of Phototrophy in the Chloroflexi Phylum Driven by Horizontal Gene Transfer.</title>
        <authorList>
            <person name="Ward L.M."/>
            <person name="Hemp J."/>
            <person name="Shih P.M."/>
            <person name="Mcglynn S.E."/>
            <person name="Fischer W."/>
        </authorList>
    </citation>
    <scope>NUCLEOTIDE SEQUENCE [LARGE SCALE GENOMIC DNA]</scope>
    <source>
        <strain evidence="13">CP2_2F</strain>
    </source>
</reference>
<dbReference type="InterPro" id="IPR017449">
    <property type="entry name" value="Pro-tRNA_synth_II"/>
</dbReference>
<accession>A0A2M8NZZ0</accession>
<dbReference type="EC" id="6.1.1.15" evidence="11"/>
<dbReference type="Proteomes" id="UP000228921">
    <property type="component" value="Unassembled WGS sequence"/>
</dbReference>
<evidence type="ECO:0000256" key="2">
    <source>
        <dbReference type="ARBA" id="ARBA00011738"/>
    </source>
</evidence>
<protein>
    <recommendedName>
        <fullName evidence="11">Proline--tRNA ligase</fullName>
        <ecNumber evidence="11">6.1.1.15</ecNumber>
    </recommendedName>
    <alternativeName>
        <fullName evidence="11">Prolyl-tRNA synthetase</fullName>
        <shortName evidence="11">ProRS</shortName>
    </alternativeName>
</protein>
<dbReference type="InterPro" id="IPR004154">
    <property type="entry name" value="Anticodon-bd"/>
</dbReference>
<dbReference type="EMBL" id="PGTK01000006">
    <property type="protein sequence ID" value="PJF30861.1"/>
    <property type="molecule type" value="Genomic_DNA"/>
</dbReference>
<keyword evidence="6 11" id="KW-0067">ATP-binding</keyword>
<dbReference type="InterPro" id="IPR016061">
    <property type="entry name" value="Pro-tRNA_ligase_II_C"/>
</dbReference>
<evidence type="ECO:0000313" key="13">
    <source>
        <dbReference type="EMBL" id="PJF30861.1"/>
    </source>
</evidence>
<dbReference type="InterPro" id="IPR004499">
    <property type="entry name" value="Pro-tRNA-ligase_IIa_arc-type"/>
</dbReference>
<evidence type="ECO:0000256" key="9">
    <source>
        <dbReference type="ARBA" id="ARBA00047671"/>
    </source>
</evidence>
<evidence type="ECO:0000256" key="4">
    <source>
        <dbReference type="ARBA" id="ARBA00022598"/>
    </source>
</evidence>
<dbReference type="Pfam" id="PF00587">
    <property type="entry name" value="tRNA-synt_2b"/>
    <property type="match status" value="1"/>
</dbReference>
<dbReference type="PROSITE" id="PS50862">
    <property type="entry name" value="AA_TRNA_LIGASE_II"/>
    <property type="match status" value="1"/>
</dbReference>
<dbReference type="Gene3D" id="3.40.50.800">
    <property type="entry name" value="Anticodon-binding domain"/>
    <property type="match status" value="1"/>
</dbReference>
<comment type="function">
    <text evidence="11">Catalyzes the attachment of proline to tRNA(Pro) in a two-step reaction: proline is first activated by ATP to form Pro-AMP and then transferred to the acceptor end of tRNA(Pro).</text>
</comment>
<dbReference type="SUPFAM" id="SSF55681">
    <property type="entry name" value="Class II aaRS and biotin synthetases"/>
    <property type="match status" value="1"/>
</dbReference>
<gene>
    <name evidence="11" type="primary">proS</name>
    <name evidence="13" type="ORF">CUN51_06660</name>
</gene>